<comment type="caution">
    <text evidence="2">The sequence shown here is derived from an EMBL/GenBank/DDBJ whole genome shotgun (WGS) entry which is preliminary data.</text>
</comment>
<reference evidence="2" key="1">
    <citation type="journal article" date="2021" name="Microorganisms">
        <title>Phylogenomic Reconstruction and Metabolic Potential of the Genus Aminobacter.</title>
        <authorList>
            <person name="Artuso I."/>
            <person name="Turrini P."/>
            <person name="Pirolo M."/>
            <person name="Lugli G.A."/>
            <person name="Ventura M."/>
            <person name="Visca P."/>
        </authorList>
    </citation>
    <scope>NUCLEOTIDE SEQUENCE</scope>
    <source>
        <strain evidence="2">LMG 26462</strain>
    </source>
</reference>
<protein>
    <submittedName>
        <fullName evidence="2">Uncharacterized protein</fullName>
    </submittedName>
</protein>
<dbReference type="EMBL" id="JAFLWW010000004">
    <property type="protein sequence ID" value="MBT1157042.1"/>
    <property type="molecule type" value="Genomic_DNA"/>
</dbReference>
<keyword evidence="3" id="KW-1185">Reference proteome</keyword>
<name>A0A9X1ACL7_9HYPH</name>
<proteinExistence type="predicted"/>
<dbReference type="AlphaFoldDB" id="A0A9X1ACL7"/>
<keyword evidence="1" id="KW-0812">Transmembrane</keyword>
<sequence length="84" mass="9333">MAWLAGLAFVMVYYPERVFLGGRTGIADRLAMGASVIAVFLIGLASLHLLERALTNATAAFFITLVMTTILNFAISRWILRRTW</sequence>
<feature type="transmembrane region" description="Helical" evidence="1">
    <location>
        <begin position="30"/>
        <end position="50"/>
    </location>
</feature>
<keyword evidence="1" id="KW-0472">Membrane</keyword>
<keyword evidence="1" id="KW-1133">Transmembrane helix</keyword>
<evidence type="ECO:0000313" key="2">
    <source>
        <dbReference type="EMBL" id="MBT1157042.1"/>
    </source>
</evidence>
<dbReference type="RefSeq" id="WP_214390993.1">
    <property type="nucleotide sequence ID" value="NZ_JAFLWW010000004.1"/>
</dbReference>
<reference evidence="2" key="2">
    <citation type="submission" date="2021-03" db="EMBL/GenBank/DDBJ databases">
        <authorList>
            <person name="Artuso I."/>
            <person name="Turrini P."/>
            <person name="Pirolo M."/>
            <person name="Lugli G.A."/>
            <person name="Ventura M."/>
            <person name="Visca P."/>
        </authorList>
    </citation>
    <scope>NUCLEOTIDE SEQUENCE</scope>
    <source>
        <strain evidence="2">LMG 26462</strain>
    </source>
</reference>
<organism evidence="2 3">
    <name type="scientific">Aminobacter anthyllidis</name>
    <dbReference type="NCBI Taxonomy" id="1035067"/>
    <lineage>
        <taxon>Bacteria</taxon>
        <taxon>Pseudomonadati</taxon>
        <taxon>Pseudomonadota</taxon>
        <taxon>Alphaproteobacteria</taxon>
        <taxon>Hyphomicrobiales</taxon>
        <taxon>Phyllobacteriaceae</taxon>
        <taxon>Aminobacter</taxon>
    </lineage>
</organism>
<feature type="transmembrane region" description="Helical" evidence="1">
    <location>
        <begin position="57"/>
        <end position="80"/>
    </location>
</feature>
<accession>A0A9X1ACL7</accession>
<gene>
    <name evidence="2" type="ORF">J1C56_15700</name>
</gene>
<dbReference type="Proteomes" id="UP001138921">
    <property type="component" value="Unassembled WGS sequence"/>
</dbReference>
<evidence type="ECO:0000313" key="3">
    <source>
        <dbReference type="Proteomes" id="UP001138921"/>
    </source>
</evidence>
<evidence type="ECO:0000256" key="1">
    <source>
        <dbReference type="SAM" id="Phobius"/>
    </source>
</evidence>